<dbReference type="RefSeq" id="WP_003464182.1">
    <property type="nucleotide sequence ID" value="NZ_ABDW01000018.1"/>
</dbReference>
<evidence type="ECO:0000313" key="2">
    <source>
        <dbReference type="Proteomes" id="UP000005337"/>
    </source>
</evidence>
<name>B1BUC4_CLOPF</name>
<reference evidence="1 2" key="1">
    <citation type="submission" date="2007-07" db="EMBL/GenBank/DDBJ databases">
        <title>Annotation of Clostridium perfringens E str. JGS1987.</title>
        <authorList>
            <person name="Paulsen I."/>
            <person name="Sebastian Y."/>
        </authorList>
    </citation>
    <scope>NUCLEOTIDE SEQUENCE [LARGE SCALE GENOMIC DNA]</scope>
    <source>
        <strain evidence="2">E str. JGS1987</strain>
    </source>
</reference>
<dbReference type="EMBL" id="ABDW01000018">
    <property type="protein sequence ID" value="EDT14751.1"/>
    <property type="molecule type" value="Genomic_DNA"/>
</dbReference>
<dbReference type="Proteomes" id="UP000005337">
    <property type="component" value="Unassembled WGS sequence"/>
</dbReference>
<evidence type="ECO:0000313" key="1">
    <source>
        <dbReference type="EMBL" id="EDT14751.1"/>
    </source>
</evidence>
<organism evidence="1 2">
    <name type="scientific">Clostridium perfringens E str. JGS1987</name>
    <dbReference type="NCBI Taxonomy" id="451755"/>
    <lineage>
        <taxon>Bacteria</taxon>
        <taxon>Bacillati</taxon>
        <taxon>Bacillota</taxon>
        <taxon>Clostridia</taxon>
        <taxon>Eubacteriales</taxon>
        <taxon>Clostridiaceae</taxon>
        <taxon>Clostridium</taxon>
    </lineage>
</organism>
<gene>
    <name evidence="1" type="ORF">AC3_1405</name>
</gene>
<protein>
    <submittedName>
        <fullName evidence="1">Uncharacterized protein</fullName>
    </submittedName>
</protein>
<accession>B1BUC4</accession>
<comment type="caution">
    <text evidence="1">The sequence shown here is derived from an EMBL/GenBank/DDBJ whole genome shotgun (WGS) entry which is preliminary data.</text>
</comment>
<sequence>MIKELERIITKRLKHQIFIDDEFSVKITKQKLGYKLAIKSTDNKIELFADVLEDIDLSQLMYLFIKNLYYTEVNWRTKEIHRTNSFLYRKAKQLATWSARNNKDKVEKINKEIVERYKETENLKQEVAYYKQFVSVFYDIKTDIEEWEWLR</sequence>
<dbReference type="AlphaFoldDB" id="B1BUC4"/>
<proteinExistence type="predicted"/>